<accession>A0A914ALM2</accession>
<evidence type="ECO:0000256" key="2">
    <source>
        <dbReference type="ARBA" id="ARBA00005895"/>
    </source>
</evidence>
<evidence type="ECO:0000256" key="9">
    <source>
        <dbReference type="ARBA" id="ARBA00023310"/>
    </source>
</evidence>
<evidence type="ECO:0000256" key="8">
    <source>
        <dbReference type="ARBA" id="ARBA00023136"/>
    </source>
</evidence>
<comment type="similarity">
    <text evidence="2">Belongs to the ATPase F chain family.</text>
</comment>
<evidence type="ECO:0000256" key="4">
    <source>
        <dbReference type="ARBA" id="ARBA00022547"/>
    </source>
</evidence>
<evidence type="ECO:0000256" key="5">
    <source>
        <dbReference type="ARBA" id="ARBA00022781"/>
    </source>
</evidence>
<dbReference type="OMA" id="HKYVQPK"/>
<evidence type="ECO:0000313" key="11">
    <source>
        <dbReference type="EnsemblMetazoa" id="XP_038064647.1"/>
    </source>
</evidence>
<proteinExistence type="inferred from homology"/>
<keyword evidence="10" id="KW-1133">Transmembrane helix</keyword>
<dbReference type="RefSeq" id="XP_038064647.1">
    <property type="nucleotide sequence ID" value="XM_038208719.1"/>
</dbReference>
<reference evidence="11" key="1">
    <citation type="submission" date="2022-11" db="UniProtKB">
        <authorList>
            <consortium name="EnsemblMetazoa"/>
        </authorList>
    </citation>
    <scope>IDENTIFICATION</scope>
</reference>
<evidence type="ECO:0000256" key="10">
    <source>
        <dbReference type="SAM" id="Phobius"/>
    </source>
</evidence>
<dbReference type="PANTHER" id="PTHR13080">
    <property type="entry name" value="ATP SYNTHASE F CHAIN, MITOCHONDRIAL-RELATED"/>
    <property type="match status" value="1"/>
</dbReference>
<keyword evidence="4" id="KW-0138">CF(0)</keyword>
<keyword evidence="10" id="KW-0812">Transmembrane</keyword>
<dbReference type="GO" id="GO:0031966">
    <property type="term" value="C:mitochondrial membrane"/>
    <property type="evidence" value="ECO:0007669"/>
    <property type="project" value="UniProtKB-SubCell"/>
</dbReference>
<dbReference type="AlphaFoldDB" id="A0A914ALM2"/>
<dbReference type="EnsemblMetazoa" id="XM_038208719.1">
    <property type="protein sequence ID" value="XP_038064647.1"/>
    <property type="gene ID" value="LOC119735030"/>
</dbReference>
<feature type="transmembrane region" description="Helical" evidence="10">
    <location>
        <begin position="56"/>
        <end position="76"/>
    </location>
</feature>
<name>A0A914ALM2_PATMI</name>
<dbReference type="InterPro" id="IPR019344">
    <property type="entry name" value="F1F0-ATPsyn_F_prd"/>
</dbReference>
<dbReference type="GO" id="GO:0046933">
    <property type="term" value="F:proton-transporting ATP synthase activity, rotational mechanism"/>
    <property type="evidence" value="ECO:0007669"/>
    <property type="project" value="TreeGrafter"/>
</dbReference>
<comment type="subcellular location">
    <subcellularLocation>
        <location evidence="1">Mitochondrion membrane</location>
    </subcellularLocation>
</comment>
<dbReference type="Pfam" id="PF10206">
    <property type="entry name" value="WRW"/>
    <property type="match status" value="1"/>
</dbReference>
<protein>
    <recommendedName>
        <fullName evidence="13">ATP synthase subunit f, mitochondrial</fullName>
    </recommendedName>
</protein>
<keyword evidence="7" id="KW-0496">Mitochondrion</keyword>
<evidence type="ECO:0000313" key="12">
    <source>
        <dbReference type="Proteomes" id="UP000887568"/>
    </source>
</evidence>
<keyword evidence="6" id="KW-0406">Ion transport</keyword>
<evidence type="ECO:0000256" key="1">
    <source>
        <dbReference type="ARBA" id="ARBA00004325"/>
    </source>
</evidence>
<keyword evidence="9" id="KW-0066">ATP synthesis</keyword>
<evidence type="ECO:0000256" key="7">
    <source>
        <dbReference type="ARBA" id="ARBA00023128"/>
    </source>
</evidence>
<keyword evidence="3" id="KW-0813">Transport</keyword>
<dbReference type="GO" id="GO:0045259">
    <property type="term" value="C:proton-transporting ATP synthase complex"/>
    <property type="evidence" value="ECO:0007669"/>
    <property type="project" value="UniProtKB-KW"/>
</dbReference>
<evidence type="ECO:0000256" key="3">
    <source>
        <dbReference type="ARBA" id="ARBA00022448"/>
    </source>
</evidence>
<dbReference type="OrthoDB" id="8921675at2759"/>
<dbReference type="GO" id="GO:0042776">
    <property type="term" value="P:proton motive force-driven mitochondrial ATP synthesis"/>
    <property type="evidence" value="ECO:0007669"/>
    <property type="project" value="TreeGrafter"/>
</dbReference>
<organism evidence="11 12">
    <name type="scientific">Patiria miniata</name>
    <name type="common">Bat star</name>
    <name type="synonym">Asterina miniata</name>
    <dbReference type="NCBI Taxonomy" id="46514"/>
    <lineage>
        <taxon>Eukaryota</taxon>
        <taxon>Metazoa</taxon>
        <taxon>Echinodermata</taxon>
        <taxon>Eleutherozoa</taxon>
        <taxon>Asterozoa</taxon>
        <taxon>Asteroidea</taxon>
        <taxon>Valvatacea</taxon>
        <taxon>Valvatida</taxon>
        <taxon>Asterinidae</taxon>
        <taxon>Patiria</taxon>
    </lineage>
</organism>
<evidence type="ECO:0000256" key="6">
    <source>
        <dbReference type="ARBA" id="ARBA00023065"/>
    </source>
</evidence>
<keyword evidence="8 10" id="KW-0472">Membrane</keyword>
<dbReference type="PANTHER" id="PTHR13080:SF20">
    <property type="entry name" value="ATP SYNTHASE SUBUNIT F, MITOCHONDRIAL-RELATED"/>
    <property type="match status" value="1"/>
</dbReference>
<dbReference type="Proteomes" id="UP000887568">
    <property type="component" value="Unplaced"/>
</dbReference>
<sequence length="89" mass="10371">MADKTAVAELRLSDVKVGQLPRWLASCNFSPASIGRAIIRGKDRYFNKYVNVRKTGVAPVSHFVFACIFVSYIWRFKGEKHHRLRKHHW</sequence>
<keyword evidence="5" id="KW-0375">Hydrogen ion transport</keyword>
<evidence type="ECO:0008006" key="13">
    <source>
        <dbReference type="Google" id="ProtNLM"/>
    </source>
</evidence>
<dbReference type="GeneID" id="119735030"/>
<keyword evidence="12" id="KW-1185">Reference proteome</keyword>